<dbReference type="NCBIfam" id="NF004167">
    <property type="entry name" value="PRK05632.1"/>
    <property type="match status" value="1"/>
</dbReference>
<evidence type="ECO:0000256" key="4">
    <source>
        <dbReference type="ARBA" id="ARBA00022679"/>
    </source>
</evidence>
<dbReference type="Gene3D" id="3.40.50.10950">
    <property type="match status" value="1"/>
</dbReference>
<dbReference type="RefSeq" id="WP_213403228.1">
    <property type="nucleotide sequence ID" value="NZ_JAGIBT010000001.1"/>
</dbReference>
<dbReference type="Pfam" id="PF01515">
    <property type="entry name" value="PTA_PTB"/>
    <property type="match status" value="1"/>
</dbReference>
<evidence type="ECO:0000259" key="7">
    <source>
        <dbReference type="Pfam" id="PF01515"/>
    </source>
</evidence>
<dbReference type="Pfam" id="PF13500">
    <property type="entry name" value="AAA_26"/>
    <property type="match status" value="1"/>
</dbReference>
<dbReference type="Gene3D" id="3.40.50.10750">
    <property type="entry name" value="Isocitrate/Isopropylmalate dehydrogenase-like"/>
    <property type="match status" value="1"/>
</dbReference>
<dbReference type="InterPro" id="IPR027417">
    <property type="entry name" value="P-loop_NTPase"/>
</dbReference>
<dbReference type="NCBIfam" id="TIGR00651">
    <property type="entry name" value="pta"/>
    <property type="match status" value="1"/>
</dbReference>
<keyword evidence="4 8" id="KW-0808">Transferase</keyword>
<dbReference type="AlphaFoldDB" id="A0AB35BXB3"/>
<dbReference type="SUPFAM" id="SSF53659">
    <property type="entry name" value="Isocitrate/Isopropylmalate dehydrogenase-like"/>
    <property type="match status" value="1"/>
</dbReference>
<dbReference type="InterPro" id="IPR002505">
    <property type="entry name" value="PTA_PTB"/>
</dbReference>
<dbReference type="NCBIfam" id="NF007233">
    <property type="entry name" value="PRK09653.1"/>
    <property type="match status" value="1"/>
</dbReference>
<dbReference type="PANTHER" id="PTHR43356:SF3">
    <property type="entry name" value="PHOSPHATE ACETYLTRANSFERASE"/>
    <property type="match status" value="1"/>
</dbReference>
<gene>
    <name evidence="8" type="primary">pta</name>
    <name evidence="8" type="ORF">J7561_00525</name>
</gene>
<dbReference type="InterPro" id="IPR004614">
    <property type="entry name" value="P_AcTrfase"/>
</dbReference>
<dbReference type="GO" id="GO:0008959">
    <property type="term" value="F:phosphate acetyltransferase activity"/>
    <property type="evidence" value="ECO:0007669"/>
    <property type="project" value="UniProtKB-EC"/>
</dbReference>
<sequence>MKTLFVSPIGQITHLYPITFALVKALRAEGLKVGYIKPISQTHHDTAVLYKYVFDEAAPISLNMSEVEALILKDDYDTILEKSIELVVDAQKNHDVVVIEGVEFNARNPFTEKLNLDLASTFQSGVIFAGNAGHNSLCEIGEYLNLYIKRFAPLKNWIAGYIANKMADQVLTTEEMACQILTDQSIACLGLIEDNPALTDVKDVVRFIEGHLQLHSVIAHLNAMVEHPITTPAFFKYRLMEKAREANQRIVLPEGDEPRTLKAALICHEHQLAQCVLLGERAKIEAVAAKEGLTLPESLEIVEPLNVCDQYVDTLVKLRQHKGMTEEKAKAQVKDSVVLGTLMLANDDVDGLVSGAVHTTADTIRPALQLLGTDQNSSIVSSIFFMLMPEGAHVYGDCAVNPNPTPEQLANIAIQSANSAKAFDIEPRVAMISYSTGSSGSGVDVEAVAEATKIAQTQAPDLMIDGPIQFDAAYVPSVGKQKLPNSPVAGRATVFIFPDLNTGNTTYKAVQRSANLISIGPVLQGLAKPVNDLSRGALVEDIVYTIAITAVQAAQQKK</sequence>
<accession>A0AB35BXB3</accession>
<keyword evidence="5 8" id="KW-0012">Acyltransferase</keyword>
<dbReference type="InterPro" id="IPR042112">
    <property type="entry name" value="P_AcTrfase_dom2"/>
</dbReference>
<dbReference type="EMBL" id="JAGIBU010000001">
    <property type="protein sequence ID" value="MBS7823686.1"/>
    <property type="molecule type" value="Genomic_DNA"/>
</dbReference>
<protein>
    <recommendedName>
        <fullName evidence="3">Phosphate acetyltransferase</fullName>
        <ecNumber evidence="2">2.3.1.8</ecNumber>
    </recommendedName>
    <alternativeName>
        <fullName evidence="6">Phosphotransacetylase</fullName>
    </alternativeName>
</protein>
<reference evidence="8" key="1">
    <citation type="submission" date="2021-03" db="EMBL/GenBank/DDBJ databases">
        <title>Identification and antibiotic profiling of Wohlfahrtiimonas chitiniclastica, an underestimated human pathogen.</title>
        <authorList>
            <person name="Kopf A."/>
            <person name="Bunk B."/>
            <person name="Coldewey S."/>
            <person name="Gunzer F."/>
            <person name="Riedel T."/>
            <person name="Schroettner P."/>
        </authorList>
    </citation>
    <scope>NUCLEOTIDE SEQUENCE</scope>
    <source>
        <strain evidence="8">DSM 100917</strain>
    </source>
</reference>
<evidence type="ECO:0000313" key="9">
    <source>
        <dbReference type="Proteomes" id="UP000680020"/>
    </source>
</evidence>
<evidence type="ECO:0000256" key="3">
    <source>
        <dbReference type="ARBA" id="ARBA00021528"/>
    </source>
</evidence>
<evidence type="ECO:0000256" key="1">
    <source>
        <dbReference type="ARBA" id="ARBA00004989"/>
    </source>
</evidence>
<proteinExistence type="predicted"/>
<evidence type="ECO:0000256" key="6">
    <source>
        <dbReference type="ARBA" id="ARBA00031108"/>
    </source>
</evidence>
<evidence type="ECO:0000256" key="5">
    <source>
        <dbReference type="ARBA" id="ARBA00023315"/>
    </source>
</evidence>
<dbReference type="PANTHER" id="PTHR43356">
    <property type="entry name" value="PHOSPHATE ACETYLTRANSFERASE"/>
    <property type="match status" value="1"/>
</dbReference>
<dbReference type="EC" id="2.3.1.8" evidence="2"/>
<organism evidence="8 9">
    <name type="scientific">Wohlfahrtiimonas chitiniclastica</name>
    <dbReference type="NCBI Taxonomy" id="400946"/>
    <lineage>
        <taxon>Bacteria</taxon>
        <taxon>Pseudomonadati</taxon>
        <taxon>Pseudomonadota</taxon>
        <taxon>Gammaproteobacteria</taxon>
        <taxon>Cardiobacteriales</taxon>
        <taxon>Ignatzschineriaceae</taxon>
        <taxon>Wohlfahrtiimonas</taxon>
    </lineage>
</organism>
<dbReference type="FunFam" id="3.40.50.10750:FF:000001">
    <property type="entry name" value="Phosphate acetyltransferase"/>
    <property type="match status" value="1"/>
</dbReference>
<dbReference type="InterPro" id="IPR042113">
    <property type="entry name" value="P_AcTrfase_dom1"/>
</dbReference>
<comment type="caution">
    <text evidence="8">The sequence shown here is derived from an EMBL/GenBank/DDBJ whole genome shotgun (WGS) entry which is preliminary data.</text>
</comment>
<evidence type="ECO:0000256" key="2">
    <source>
        <dbReference type="ARBA" id="ARBA00012707"/>
    </source>
</evidence>
<feature type="domain" description="Phosphate acetyl/butaryl transferase" evidence="7">
    <location>
        <begin position="235"/>
        <end position="550"/>
    </location>
</feature>
<name>A0AB35BXB3_9GAMM</name>
<dbReference type="Proteomes" id="UP000680020">
    <property type="component" value="Unassembled WGS sequence"/>
</dbReference>
<comment type="pathway">
    <text evidence="1">Metabolic intermediate biosynthesis; acetyl-CoA biosynthesis; acetyl-CoA from acetate: step 2/2.</text>
</comment>
<dbReference type="Gene3D" id="3.40.50.300">
    <property type="entry name" value="P-loop containing nucleotide triphosphate hydrolases"/>
    <property type="match status" value="1"/>
</dbReference>
<dbReference type="InterPro" id="IPR050500">
    <property type="entry name" value="Phos_Acetyltrans/Butyryltrans"/>
</dbReference>
<evidence type="ECO:0000313" key="8">
    <source>
        <dbReference type="EMBL" id="MBS7823686.1"/>
    </source>
</evidence>
<dbReference type="SUPFAM" id="SSF52540">
    <property type="entry name" value="P-loop containing nucleoside triphosphate hydrolases"/>
    <property type="match status" value="1"/>
</dbReference>